<dbReference type="AlphaFoldDB" id="A0AAV1HRS9"/>
<dbReference type="EMBL" id="CAUYUE010000001">
    <property type="protein sequence ID" value="CAK0735977.1"/>
    <property type="molecule type" value="Genomic_DNA"/>
</dbReference>
<evidence type="ECO:0000256" key="1">
    <source>
        <dbReference type="SAM" id="MobiDB-lite"/>
    </source>
</evidence>
<gene>
    <name evidence="3" type="ORF">CVIRNUC_000671</name>
</gene>
<evidence type="ECO:0000313" key="3">
    <source>
        <dbReference type="EMBL" id="CAK0735977.1"/>
    </source>
</evidence>
<evidence type="ECO:0000259" key="2">
    <source>
        <dbReference type="Pfam" id="PF08450"/>
    </source>
</evidence>
<dbReference type="InterPro" id="IPR011042">
    <property type="entry name" value="6-blade_b-propeller_TolB-like"/>
</dbReference>
<dbReference type="PANTHER" id="PTHR47064:SF2">
    <property type="entry name" value="SMP-30_GLUCONOLACTONASE_LRE-LIKE REGION DOMAIN-CONTAINING PROTEIN-RELATED"/>
    <property type="match status" value="1"/>
</dbReference>
<keyword evidence="4" id="KW-1185">Reference proteome</keyword>
<evidence type="ECO:0000313" key="4">
    <source>
        <dbReference type="Proteomes" id="UP001314263"/>
    </source>
</evidence>
<dbReference type="PANTHER" id="PTHR47064">
    <property type="entry name" value="PUTATIVE (AFU_ORTHOLOGUE AFUA_1G08990)-RELATED"/>
    <property type="match status" value="1"/>
</dbReference>
<protein>
    <recommendedName>
        <fullName evidence="2">SMP-30/Gluconolactonase/LRE-like region domain-containing protein</fullName>
    </recommendedName>
</protein>
<sequence length="425" mass="46800">MVLQLHMSTTQQKAPVHNMDQNGSNNSQRIPNVNPSPRISRLADKLQSKVCSFPAKELQVLGRDGPFHRERTEPLGTTQVGKQQMQLVDTPEGAEMRDCTFLAHDPRFCSIIGETPQIFRIAHKDYEFAHEGPVWLPELHRLFFVSNRLGNQETTDQRTELWTLDPETLETKEVVPSQPILTANGATNWAPSKVLVEQQGHKQVGGALFSLDIATGEAELLLDNWNGLRFNSPNDLAVCNCVVNGPSVFFTDPSCGLQQNFRTDAQLGEYVWRWDLRSGSVQVAADGFVQPNGVVLSPDGRTAYITDTGLFRPETRTSPHTIYAYDVVRTEDSSFLQNRRVFAAADCGIPDGIKVDEQGNVWTGTGEGVAAYSPGGKLLGKIAVGEVSNMVFAGDVLVMLREKEVLAAKLAIRGPPLPGMFEQVS</sequence>
<reference evidence="3 4" key="1">
    <citation type="submission" date="2023-10" db="EMBL/GenBank/DDBJ databases">
        <authorList>
            <person name="Maclean D."/>
            <person name="Macfadyen A."/>
        </authorList>
    </citation>
    <scope>NUCLEOTIDE SEQUENCE [LARGE SCALE GENOMIC DNA]</scope>
</reference>
<dbReference type="Pfam" id="PF08450">
    <property type="entry name" value="SGL"/>
    <property type="match status" value="1"/>
</dbReference>
<name>A0AAV1HRS9_9CHLO</name>
<dbReference type="InterPro" id="IPR013658">
    <property type="entry name" value="SGL"/>
</dbReference>
<dbReference type="Gene3D" id="2.120.10.30">
    <property type="entry name" value="TolB, C-terminal domain"/>
    <property type="match status" value="1"/>
</dbReference>
<dbReference type="InterPro" id="IPR052988">
    <property type="entry name" value="Oryzine_lactonohydrolase"/>
</dbReference>
<comment type="caution">
    <text evidence="3">The sequence shown here is derived from an EMBL/GenBank/DDBJ whole genome shotgun (WGS) entry which is preliminary data.</text>
</comment>
<proteinExistence type="predicted"/>
<dbReference type="SUPFAM" id="SSF63829">
    <property type="entry name" value="Calcium-dependent phosphotriesterase"/>
    <property type="match status" value="1"/>
</dbReference>
<feature type="domain" description="SMP-30/Gluconolactonase/LRE-like region" evidence="2">
    <location>
        <begin position="131"/>
        <end position="396"/>
    </location>
</feature>
<dbReference type="Proteomes" id="UP001314263">
    <property type="component" value="Unassembled WGS sequence"/>
</dbReference>
<feature type="region of interest" description="Disordered" evidence="1">
    <location>
        <begin position="1"/>
        <end position="35"/>
    </location>
</feature>
<accession>A0AAV1HRS9</accession>
<organism evidence="3 4">
    <name type="scientific">Coccomyxa viridis</name>
    <dbReference type="NCBI Taxonomy" id="1274662"/>
    <lineage>
        <taxon>Eukaryota</taxon>
        <taxon>Viridiplantae</taxon>
        <taxon>Chlorophyta</taxon>
        <taxon>core chlorophytes</taxon>
        <taxon>Trebouxiophyceae</taxon>
        <taxon>Trebouxiophyceae incertae sedis</taxon>
        <taxon>Coccomyxaceae</taxon>
        <taxon>Coccomyxa</taxon>
    </lineage>
</organism>